<feature type="non-terminal residue" evidence="1">
    <location>
        <position position="264"/>
    </location>
</feature>
<protein>
    <recommendedName>
        <fullName evidence="2">Ig-like domain-containing protein</fullName>
    </recommendedName>
</protein>
<evidence type="ECO:0008006" key="2">
    <source>
        <dbReference type="Google" id="ProtNLM"/>
    </source>
</evidence>
<name>X0UXY0_9ZZZZ</name>
<sequence>NQLKNQYVIKYRSGAASAGHHSLKVKVQHKAWQDDDQKGFYTPPIPTIESVTVSAPGPVTQGEMVSIEVTVTYQSMVKKVQFYVDGIAQPPVTLPPYVWQWDTTEVLAGPHTIRVQVHDDKGPTDARELSIEIKALPTLTPTPAPRPTPTLAPTPIPCRPEILFVSPPEGLVQDEVTIEAEVATCQSRVKKVQCYINDKPEPPMTSPPYRYVWDSAQAGAGHHTLSCEVYDNEGVADTAKRSVRVREGINWYTVALLALAVGLM</sequence>
<feature type="non-terminal residue" evidence="1">
    <location>
        <position position="1"/>
    </location>
</feature>
<dbReference type="Pfam" id="PF17957">
    <property type="entry name" value="Big_7"/>
    <property type="match status" value="2"/>
</dbReference>
<accession>X0UXY0</accession>
<reference evidence="1" key="1">
    <citation type="journal article" date="2014" name="Front. Microbiol.">
        <title>High frequency of phylogenetically diverse reductive dehalogenase-homologous genes in deep subseafloor sedimentary metagenomes.</title>
        <authorList>
            <person name="Kawai M."/>
            <person name="Futagami T."/>
            <person name="Toyoda A."/>
            <person name="Takaki Y."/>
            <person name="Nishi S."/>
            <person name="Hori S."/>
            <person name="Arai W."/>
            <person name="Tsubouchi T."/>
            <person name="Morono Y."/>
            <person name="Uchiyama I."/>
            <person name="Ito T."/>
            <person name="Fujiyama A."/>
            <person name="Inagaki F."/>
            <person name="Takami H."/>
        </authorList>
    </citation>
    <scope>NUCLEOTIDE SEQUENCE</scope>
    <source>
        <strain evidence="1">Expedition CK06-06</strain>
    </source>
</reference>
<dbReference type="EMBL" id="BARS01028624">
    <property type="protein sequence ID" value="GAG10630.1"/>
    <property type="molecule type" value="Genomic_DNA"/>
</dbReference>
<dbReference type="InterPro" id="IPR013783">
    <property type="entry name" value="Ig-like_fold"/>
</dbReference>
<dbReference type="AlphaFoldDB" id="X0UXY0"/>
<gene>
    <name evidence="1" type="ORF">S01H1_44840</name>
</gene>
<evidence type="ECO:0000313" key="1">
    <source>
        <dbReference type="EMBL" id="GAG10630.1"/>
    </source>
</evidence>
<proteinExistence type="predicted"/>
<dbReference type="Gene3D" id="2.60.40.10">
    <property type="entry name" value="Immunoglobulins"/>
    <property type="match status" value="2"/>
</dbReference>
<organism evidence="1">
    <name type="scientific">marine sediment metagenome</name>
    <dbReference type="NCBI Taxonomy" id="412755"/>
    <lineage>
        <taxon>unclassified sequences</taxon>
        <taxon>metagenomes</taxon>
        <taxon>ecological metagenomes</taxon>
    </lineage>
</organism>
<comment type="caution">
    <text evidence="1">The sequence shown here is derived from an EMBL/GenBank/DDBJ whole genome shotgun (WGS) entry which is preliminary data.</text>
</comment>